<dbReference type="NCBIfam" id="NF001545">
    <property type="entry name" value="PRK00373.1-4"/>
    <property type="match status" value="1"/>
</dbReference>
<dbReference type="GO" id="GO:0005524">
    <property type="term" value="F:ATP binding"/>
    <property type="evidence" value="ECO:0007669"/>
    <property type="project" value="UniProtKB-UniRule"/>
</dbReference>
<accession>A0A7G9YUI7</accession>
<organism evidence="5">
    <name type="scientific">Candidatus Methanophagaceae archaeon ANME-1 ERB6</name>
    <dbReference type="NCBI Taxonomy" id="2759912"/>
    <lineage>
        <taxon>Archaea</taxon>
        <taxon>Methanobacteriati</taxon>
        <taxon>Methanobacteriota</taxon>
        <taxon>Stenosarchaea group</taxon>
        <taxon>Methanomicrobia</taxon>
        <taxon>Candidatus Methanophagales</taxon>
        <taxon>Candidatus Methanophagaceae</taxon>
    </lineage>
</organism>
<keyword evidence="3 4" id="KW-0406">Ion transport</keyword>
<protein>
    <recommendedName>
        <fullName evidence="4">A-type ATP synthase subunit D</fullName>
    </recommendedName>
</protein>
<dbReference type="PANTHER" id="PTHR11671">
    <property type="entry name" value="V-TYPE ATP SYNTHASE SUBUNIT D"/>
    <property type="match status" value="1"/>
</dbReference>
<comment type="function">
    <text evidence="4">Component of the A-type ATP synthase that produces ATP from ADP in the presence of a proton gradient across the membrane.</text>
</comment>
<name>A0A7G9YUI7_9EURY</name>
<dbReference type="Gene3D" id="1.10.287.3240">
    <property type="match status" value="1"/>
</dbReference>
<dbReference type="Pfam" id="PF01813">
    <property type="entry name" value="ATP-synt_D"/>
    <property type="match status" value="1"/>
</dbReference>
<dbReference type="GO" id="GO:0046933">
    <property type="term" value="F:proton-transporting ATP synthase activity, rotational mechanism"/>
    <property type="evidence" value="ECO:0007669"/>
    <property type="project" value="UniProtKB-UniRule"/>
</dbReference>
<dbReference type="NCBIfam" id="TIGR00309">
    <property type="entry name" value="V_ATPase_subD"/>
    <property type="match status" value="1"/>
</dbReference>
<evidence type="ECO:0000256" key="2">
    <source>
        <dbReference type="ARBA" id="ARBA00022448"/>
    </source>
</evidence>
<proteinExistence type="inferred from homology"/>
<dbReference type="EMBL" id="MT631475">
    <property type="protein sequence ID" value="QNO51671.1"/>
    <property type="molecule type" value="Genomic_DNA"/>
</dbReference>
<keyword evidence="4" id="KW-0472">Membrane</keyword>
<reference evidence="5" key="1">
    <citation type="submission" date="2020-06" db="EMBL/GenBank/DDBJ databases">
        <title>Unique genomic features of the anaerobic methanotrophic archaea.</title>
        <authorList>
            <person name="Chadwick G.L."/>
            <person name="Skennerton C.T."/>
            <person name="Laso-Perez R."/>
            <person name="Leu A.O."/>
            <person name="Speth D.R."/>
            <person name="Yu H."/>
            <person name="Morgan-Lang C."/>
            <person name="Hatzenpichler R."/>
            <person name="Goudeau D."/>
            <person name="Malmstrom R."/>
            <person name="Brazelton W.J."/>
            <person name="Woyke T."/>
            <person name="Hallam S.J."/>
            <person name="Tyson G.W."/>
            <person name="Wegener G."/>
            <person name="Boetius A."/>
            <person name="Orphan V."/>
        </authorList>
    </citation>
    <scope>NUCLEOTIDE SEQUENCE</scope>
</reference>
<comment type="similarity">
    <text evidence="1 4">Belongs to the V-ATPase D subunit family.</text>
</comment>
<dbReference type="HAMAP" id="MF_00271">
    <property type="entry name" value="ATP_synth_D_arch"/>
    <property type="match status" value="1"/>
</dbReference>
<dbReference type="InterPro" id="IPR002699">
    <property type="entry name" value="V_ATPase_D"/>
</dbReference>
<keyword evidence="2 4" id="KW-0813">Transport</keyword>
<gene>
    <name evidence="4 5" type="primary">atpD</name>
    <name evidence="5" type="ORF">IGDPAKFA_00025</name>
</gene>
<sequence>MPEIIEGISPTRMELLRLSRREKLAEKGHDLLREKRDALIGEFLDVVCEVRDARKAVDGKLKEAFNFLILAQAKSGVEQVRQLSLMTPQEIRLDFTSRSIMGVHVPTLELKDGLARKVTERGYGLIDSSAAVDRSAKSFEEALEKILKLAELEEAVRNLAGEVEKTKRRVNALEYIMIPSLKATRKYIRMRLEEMERENFGRLKKIKAMLERKERE</sequence>
<evidence type="ECO:0000256" key="3">
    <source>
        <dbReference type="ARBA" id="ARBA00023065"/>
    </source>
</evidence>
<comment type="subcellular location">
    <subcellularLocation>
        <location evidence="4">Cell membrane</location>
        <topology evidence="4">Peripheral membrane protein</topology>
    </subcellularLocation>
</comment>
<evidence type="ECO:0000256" key="1">
    <source>
        <dbReference type="ARBA" id="ARBA00005850"/>
    </source>
</evidence>
<dbReference type="GO" id="GO:0042777">
    <property type="term" value="P:proton motive force-driven plasma membrane ATP synthesis"/>
    <property type="evidence" value="ECO:0007669"/>
    <property type="project" value="UniProtKB-UniRule"/>
</dbReference>
<dbReference type="AlphaFoldDB" id="A0A7G9YUI7"/>
<dbReference type="GO" id="GO:0005886">
    <property type="term" value="C:plasma membrane"/>
    <property type="evidence" value="ECO:0007669"/>
    <property type="project" value="UniProtKB-SubCell"/>
</dbReference>
<comment type="subunit">
    <text evidence="4">Has multiple subunits with at least A(3), B(3), C, D, E, F, H, I and proteolipid K(x).</text>
</comment>
<keyword evidence="4" id="KW-0375">Hydrogen ion transport</keyword>
<keyword evidence="4" id="KW-0066">ATP synthesis</keyword>
<dbReference type="GO" id="GO:0046961">
    <property type="term" value="F:proton-transporting ATPase activity, rotational mechanism"/>
    <property type="evidence" value="ECO:0007669"/>
    <property type="project" value="InterPro"/>
</dbReference>
<evidence type="ECO:0000313" key="5">
    <source>
        <dbReference type="EMBL" id="QNO51671.1"/>
    </source>
</evidence>
<evidence type="ECO:0000256" key="4">
    <source>
        <dbReference type="HAMAP-Rule" id="MF_00271"/>
    </source>
</evidence>
<keyword evidence="4" id="KW-1003">Cell membrane</keyword>